<name>A0AAJ0EWU8_9PEZI</name>
<evidence type="ECO:0000313" key="18">
    <source>
        <dbReference type="Proteomes" id="UP001224890"/>
    </source>
</evidence>
<evidence type="ECO:0000256" key="7">
    <source>
        <dbReference type="ARBA" id="ARBA00022679"/>
    </source>
</evidence>
<dbReference type="GO" id="GO:0006665">
    <property type="term" value="P:sphingolipid metabolic process"/>
    <property type="evidence" value="ECO:0007669"/>
    <property type="project" value="UniProtKB-KW"/>
</dbReference>
<dbReference type="RefSeq" id="XP_060428608.1">
    <property type="nucleotide sequence ID" value="XM_060581055.1"/>
</dbReference>
<dbReference type="PANTHER" id="PTHR45197">
    <property type="entry name" value="SYNTHASE, PUTATIVE (AFU_ORTHOLOGUE AFUA_7G04190)-RELATED"/>
    <property type="match status" value="1"/>
</dbReference>
<keyword evidence="18" id="KW-1185">Reference proteome</keyword>
<dbReference type="GO" id="GO:0016020">
    <property type="term" value="C:membrane"/>
    <property type="evidence" value="ECO:0007669"/>
    <property type="project" value="UniProtKB-SubCell"/>
</dbReference>
<dbReference type="Gene3D" id="3.40.50.150">
    <property type="entry name" value="Vaccinia Virus protein VP39"/>
    <property type="match status" value="1"/>
</dbReference>
<evidence type="ECO:0000256" key="12">
    <source>
        <dbReference type="ARBA" id="ARBA00023098"/>
    </source>
</evidence>
<evidence type="ECO:0000256" key="8">
    <source>
        <dbReference type="ARBA" id="ARBA00022691"/>
    </source>
</evidence>
<evidence type="ECO:0000256" key="13">
    <source>
        <dbReference type="ARBA" id="ARBA00023136"/>
    </source>
</evidence>
<protein>
    <recommendedName>
        <fullName evidence="14">sphingolipid C(9)-methyltransferase</fullName>
        <ecNumber evidence="14">2.1.1.317</ecNumber>
    </recommendedName>
</protein>
<dbReference type="Proteomes" id="UP001224890">
    <property type="component" value="Unassembled WGS sequence"/>
</dbReference>
<feature type="compositionally biased region" description="Low complexity" evidence="15">
    <location>
        <begin position="514"/>
        <end position="534"/>
    </location>
</feature>
<feature type="region of interest" description="Disordered" evidence="15">
    <location>
        <begin position="580"/>
        <end position="659"/>
    </location>
</feature>
<evidence type="ECO:0000256" key="1">
    <source>
        <dbReference type="ARBA" id="ARBA00004141"/>
    </source>
</evidence>
<dbReference type="GeneID" id="85465581"/>
<feature type="region of interest" description="Disordered" evidence="15">
    <location>
        <begin position="482"/>
        <end position="545"/>
    </location>
</feature>
<comment type="subcellular location">
    <subcellularLocation>
        <location evidence="1">Membrane</location>
        <topology evidence="1">Multi-pass membrane protein</topology>
    </subcellularLocation>
</comment>
<evidence type="ECO:0000256" key="14">
    <source>
        <dbReference type="ARBA" id="ARBA00039020"/>
    </source>
</evidence>
<evidence type="ECO:0000256" key="10">
    <source>
        <dbReference type="ARBA" id="ARBA00022919"/>
    </source>
</evidence>
<accession>A0AAJ0EWU8</accession>
<keyword evidence="7" id="KW-0808">Transferase</keyword>
<dbReference type="GO" id="GO:0032259">
    <property type="term" value="P:methylation"/>
    <property type="evidence" value="ECO:0007669"/>
    <property type="project" value="UniProtKB-KW"/>
</dbReference>
<keyword evidence="10" id="KW-0746">Sphingolipid metabolism</keyword>
<evidence type="ECO:0000313" key="17">
    <source>
        <dbReference type="EMBL" id="KAK1674605.1"/>
    </source>
</evidence>
<feature type="compositionally biased region" description="Low complexity" evidence="15">
    <location>
        <begin position="627"/>
        <end position="636"/>
    </location>
</feature>
<feature type="transmembrane region" description="Helical" evidence="16">
    <location>
        <begin position="31"/>
        <end position="52"/>
    </location>
</feature>
<keyword evidence="6 17" id="KW-0489">Methyltransferase</keyword>
<dbReference type="PANTHER" id="PTHR45197:SF1">
    <property type="entry name" value="SPHINGOLIPID C9-METHYLTRANSFERASE A-RELATED"/>
    <property type="match status" value="1"/>
</dbReference>
<feature type="compositionally biased region" description="Low complexity" evidence="15">
    <location>
        <begin position="482"/>
        <end position="496"/>
    </location>
</feature>
<organism evidence="17 18">
    <name type="scientific">Colletotrichum godetiae</name>
    <dbReference type="NCBI Taxonomy" id="1209918"/>
    <lineage>
        <taxon>Eukaryota</taxon>
        <taxon>Fungi</taxon>
        <taxon>Dikarya</taxon>
        <taxon>Ascomycota</taxon>
        <taxon>Pezizomycotina</taxon>
        <taxon>Sordariomycetes</taxon>
        <taxon>Hypocreomycetidae</taxon>
        <taxon>Glomerellales</taxon>
        <taxon>Glomerellaceae</taxon>
        <taxon>Colletotrichum</taxon>
        <taxon>Colletotrichum acutatum species complex</taxon>
    </lineage>
</organism>
<evidence type="ECO:0000256" key="9">
    <source>
        <dbReference type="ARBA" id="ARBA00022692"/>
    </source>
</evidence>
<dbReference type="EMBL" id="JAHMHR010000025">
    <property type="protein sequence ID" value="KAK1674605.1"/>
    <property type="molecule type" value="Genomic_DNA"/>
</dbReference>
<proteinExistence type="inferred from homology"/>
<evidence type="ECO:0000256" key="4">
    <source>
        <dbReference type="ARBA" id="ARBA00010815"/>
    </source>
</evidence>
<dbReference type="InterPro" id="IPR052290">
    <property type="entry name" value="Sphingo_C9-MT"/>
</dbReference>
<evidence type="ECO:0000256" key="16">
    <source>
        <dbReference type="SAM" id="Phobius"/>
    </source>
</evidence>
<dbReference type="SUPFAM" id="SSF53335">
    <property type="entry name" value="S-adenosyl-L-methionine-dependent methyltransferases"/>
    <property type="match status" value="1"/>
</dbReference>
<dbReference type="AlphaFoldDB" id="A0AAJ0EWU8"/>
<keyword evidence="8" id="KW-0949">S-adenosyl-L-methionine</keyword>
<dbReference type="InterPro" id="IPR029063">
    <property type="entry name" value="SAM-dependent_MTases_sf"/>
</dbReference>
<keyword evidence="13 16" id="KW-0472">Membrane</keyword>
<feature type="transmembrane region" description="Helical" evidence="16">
    <location>
        <begin position="6"/>
        <end position="24"/>
    </location>
</feature>
<dbReference type="Pfam" id="PF02353">
    <property type="entry name" value="CMAS"/>
    <property type="match status" value="2"/>
</dbReference>
<comment type="caution">
    <text evidence="17">The sequence shown here is derived from an EMBL/GenBank/DDBJ whole genome shotgun (WGS) entry which is preliminary data.</text>
</comment>
<evidence type="ECO:0000256" key="6">
    <source>
        <dbReference type="ARBA" id="ARBA00022603"/>
    </source>
</evidence>
<keyword evidence="11 16" id="KW-1133">Transmembrane helix</keyword>
<keyword evidence="9 16" id="KW-0812">Transmembrane</keyword>
<keyword evidence="5" id="KW-0444">Lipid biosynthesis</keyword>
<evidence type="ECO:0000256" key="2">
    <source>
        <dbReference type="ARBA" id="ARBA00004760"/>
    </source>
</evidence>
<reference evidence="17" key="1">
    <citation type="submission" date="2021-06" db="EMBL/GenBank/DDBJ databases">
        <title>Comparative genomics, transcriptomics and evolutionary studies reveal genomic signatures of adaptation to plant cell wall in hemibiotrophic fungi.</title>
        <authorList>
            <consortium name="DOE Joint Genome Institute"/>
            <person name="Baroncelli R."/>
            <person name="Diaz J.F."/>
            <person name="Benocci T."/>
            <person name="Peng M."/>
            <person name="Battaglia E."/>
            <person name="Haridas S."/>
            <person name="Andreopoulos W."/>
            <person name="Labutti K."/>
            <person name="Pangilinan J."/>
            <person name="Floch G.L."/>
            <person name="Makela M.R."/>
            <person name="Henrissat B."/>
            <person name="Grigoriev I.V."/>
            <person name="Crouch J.A."/>
            <person name="De Vries R.P."/>
            <person name="Sukno S.A."/>
            <person name="Thon M.R."/>
        </authorList>
    </citation>
    <scope>NUCLEOTIDE SEQUENCE</scope>
    <source>
        <strain evidence="17">CBS 193.32</strain>
    </source>
</reference>
<comment type="pathway">
    <text evidence="3">Sphingolipid metabolism.</text>
</comment>
<feature type="transmembrane region" description="Helical" evidence="16">
    <location>
        <begin position="551"/>
        <end position="574"/>
    </location>
</feature>
<gene>
    <name evidence="17" type="ORF">BDP55DRAFT_769326</name>
</gene>
<evidence type="ECO:0000256" key="11">
    <source>
        <dbReference type="ARBA" id="ARBA00022989"/>
    </source>
</evidence>
<dbReference type="GO" id="GO:0008168">
    <property type="term" value="F:methyltransferase activity"/>
    <property type="evidence" value="ECO:0007669"/>
    <property type="project" value="UniProtKB-KW"/>
</dbReference>
<keyword evidence="12" id="KW-0443">Lipid metabolism</keyword>
<comment type="similarity">
    <text evidence="4">Belongs to the CFA/CMAS family.</text>
</comment>
<sequence>MPSPSQSLALGYVIVLQGLWLSFAGSPIIDFVLSAFIAVPVTAALWLVASAISPRISEAVLLPGHTIESYMTFKHPEKVTYRGKRKIPMATFCQLYLNGDVELNGDTLAILEKRHDWASFRLTVGLIYHVLFKLIPKMAEDLCFHDYEELDVGLLRGFLGPRMMYTSGIVRDTNNEESQEELENNKLDIICEKIRLNPFDRVLSIGYGWQALANHARRIFPNVPFTGLTHTNEYINIQAIRGGYKKIICTHLAQHKGPGNFMALHTGPGECSDFLKHIHGLLSNDGIFFVEVAGADKSWQYEDLVWRLLMAKYVCPDAVPYASLGSLTNQLETAGFRVNSVDNIGRHYSETVRKWYGNFVWNRDALVVMYGPKVYRTFEFFLAYMVIIFGQGRANTYQIVVTKNPSSVNRTEPEPEVEESWDLCDTSTDGFNGECQQFVRKEGTQSKTLWGCRETGLPWDPIVYLYTASSNLLPPVLFTTTASSSSSSAETTRTTSVPNSSSITPDDKPTASVPSGPTLSTASSTSAPTPEPSNGSGGGGASSRGSQTGAIVGGVLGSVTILAIAGCVATWLVVRWRRETSVREESRSGGHVSPSPSHELVGDQPCVSPNLKEGGGGGEQWDYQPMSPLSPASSSAQRDEFQAPASDSIGSAMKPAELG</sequence>
<comment type="pathway">
    <text evidence="2">Lipid metabolism; sphingolipid metabolism.</text>
</comment>
<dbReference type="EC" id="2.1.1.317" evidence="14"/>
<evidence type="ECO:0000256" key="15">
    <source>
        <dbReference type="SAM" id="MobiDB-lite"/>
    </source>
</evidence>
<evidence type="ECO:0000256" key="3">
    <source>
        <dbReference type="ARBA" id="ARBA00004991"/>
    </source>
</evidence>
<evidence type="ECO:0000256" key="5">
    <source>
        <dbReference type="ARBA" id="ARBA00022516"/>
    </source>
</evidence>